<accession>A0ABT1C413</accession>
<feature type="domain" description="EamA" evidence="2">
    <location>
        <begin position="19"/>
        <end position="149"/>
    </location>
</feature>
<feature type="transmembrane region" description="Helical" evidence="1">
    <location>
        <begin position="192"/>
        <end position="212"/>
    </location>
</feature>
<dbReference type="Pfam" id="PF00892">
    <property type="entry name" value="EamA"/>
    <property type="match status" value="2"/>
</dbReference>
<dbReference type="PANTHER" id="PTHR22911:SF103">
    <property type="entry name" value="BLR2811 PROTEIN"/>
    <property type="match status" value="1"/>
</dbReference>
<feature type="domain" description="EamA" evidence="2">
    <location>
        <begin position="162"/>
        <end position="289"/>
    </location>
</feature>
<dbReference type="Proteomes" id="UP001205906">
    <property type="component" value="Unassembled WGS sequence"/>
</dbReference>
<feature type="transmembrane region" description="Helical" evidence="1">
    <location>
        <begin position="248"/>
        <end position="266"/>
    </location>
</feature>
<evidence type="ECO:0000313" key="3">
    <source>
        <dbReference type="EMBL" id="MCO6049578.1"/>
    </source>
</evidence>
<feature type="transmembrane region" description="Helical" evidence="1">
    <location>
        <begin position="272"/>
        <end position="290"/>
    </location>
</feature>
<dbReference type="RefSeq" id="WP_252817515.1">
    <property type="nucleotide sequence ID" value="NZ_JAMXQS010000003.1"/>
</dbReference>
<keyword evidence="1" id="KW-1133">Transmembrane helix</keyword>
<evidence type="ECO:0000259" key="2">
    <source>
        <dbReference type="Pfam" id="PF00892"/>
    </source>
</evidence>
<comment type="caution">
    <text evidence="3">The sequence shown here is derived from an EMBL/GenBank/DDBJ whole genome shotgun (WGS) entry which is preliminary data.</text>
</comment>
<feature type="transmembrane region" description="Helical" evidence="1">
    <location>
        <begin position="159"/>
        <end position="180"/>
    </location>
</feature>
<feature type="transmembrane region" description="Helical" evidence="1">
    <location>
        <begin position="218"/>
        <end position="236"/>
    </location>
</feature>
<feature type="transmembrane region" description="Helical" evidence="1">
    <location>
        <begin position="134"/>
        <end position="153"/>
    </location>
</feature>
<keyword evidence="4" id="KW-1185">Reference proteome</keyword>
<name>A0ABT1C413_9HYPH</name>
<feature type="transmembrane region" description="Helical" evidence="1">
    <location>
        <begin position="111"/>
        <end position="127"/>
    </location>
</feature>
<dbReference type="EMBL" id="JAMXQS010000003">
    <property type="protein sequence ID" value="MCO6049578.1"/>
    <property type="molecule type" value="Genomic_DNA"/>
</dbReference>
<dbReference type="PANTHER" id="PTHR22911">
    <property type="entry name" value="ACYL-MALONYL CONDENSING ENZYME-RELATED"/>
    <property type="match status" value="1"/>
</dbReference>
<evidence type="ECO:0000256" key="1">
    <source>
        <dbReference type="SAM" id="Phobius"/>
    </source>
</evidence>
<organism evidence="3 4">
    <name type="scientific">Mesorhizobium liriopis</name>
    <dbReference type="NCBI Taxonomy" id="2953882"/>
    <lineage>
        <taxon>Bacteria</taxon>
        <taxon>Pseudomonadati</taxon>
        <taxon>Pseudomonadota</taxon>
        <taxon>Alphaproteobacteria</taxon>
        <taxon>Hyphomicrobiales</taxon>
        <taxon>Phyllobacteriaceae</taxon>
        <taxon>Mesorhizobium</taxon>
    </lineage>
</organism>
<proteinExistence type="predicted"/>
<feature type="transmembrane region" description="Helical" evidence="1">
    <location>
        <begin position="82"/>
        <end position="99"/>
    </location>
</feature>
<dbReference type="InterPro" id="IPR037185">
    <property type="entry name" value="EmrE-like"/>
</dbReference>
<sequence>MVSHRMSSTGEPFERTLRGIALSAAAYGLFSLQDAMVKWLVAGLAVPQVLFCRSVIIVLIILAVSGRSVPADLWASPNKKALVVRGFLIMLAWLLFYSAARDLGLAELTTIYFAAPIMVVCLAVVILKEKVDALRWVIVATGFAGALLAAWPSAEISPLPGLMALLAALCWGFSTILVRLVSQTEKTGSQMLASNLLFSVVCGATMPFVWVTPSLHDALLLLALGLAGGLGQYLLFESFRFAPASVIAPVEYLGLIWAFLLGYAIWNDVPALHVFAGAGLILVSSLMLVWSQRRRRPAIEAPEVVPLPTDGDALQPASGSRNR</sequence>
<keyword evidence="1" id="KW-0472">Membrane</keyword>
<dbReference type="SUPFAM" id="SSF103481">
    <property type="entry name" value="Multidrug resistance efflux transporter EmrE"/>
    <property type="match status" value="2"/>
</dbReference>
<evidence type="ECO:0000313" key="4">
    <source>
        <dbReference type="Proteomes" id="UP001205906"/>
    </source>
</evidence>
<feature type="transmembrane region" description="Helical" evidence="1">
    <location>
        <begin position="39"/>
        <end position="62"/>
    </location>
</feature>
<dbReference type="InterPro" id="IPR000620">
    <property type="entry name" value="EamA_dom"/>
</dbReference>
<gene>
    <name evidence="3" type="ORF">NGM99_07210</name>
</gene>
<keyword evidence="1" id="KW-0812">Transmembrane</keyword>
<protein>
    <submittedName>
        <fullName evidence="3">DMT family transporter</fullName>
    </submittedName>
</protein>
<reference evidence="3 4" key="1">
    <citation type="submission" date="2022-06" db="EMBL/GenBank/DDBJ databases">
        <title>Mesorhizobium sp. strain RP14 Genome sequencing and assembly.</title>
        <authorList>
            <person name="Kim I."/>
        </authorList>
    </citation>
    <scope>NUCLEOTIDE SEQUENCE [LARGE SCALE GENOMIC DNA]</scope>
    <source>
        <strain evidence="4">RP14(2022)</strain>
    </source>
</reference>